<dbReference type="Pfam" id="PF01130">
    <property type="entry name" value="CD36"/>
    <property type="match status" value="1"/>
</dbReference>
<protein>
    <submittedName>
        <fullName evidence="9">CD36 family protein</fullName>
    </submittedName>
</protein>
<name>A0A5S6QSW8_TRIMR</name>
<reference evidence="8" key="1">
    <citation type="submission" date="2013-11" db="EMBL/GenBank/DDBJ databases">
        <authorList>
            <person name="Aslett M."/>
        </authorList>
    </citation>
    <scope>NUCLEOTIDE SEQUENCE [LARGE SCALE GENOMIC DNA]</scope>
    <source>
        <strain evidence="8">Edinburgh</strain>
    </source>
</reference>
<keyword evidence="4 7" id="KW-1133">Transmembrane helix</keyword>
<sequence length="581" mass="65516">MESVRKKRRAPLPPPLRQSISKEAARAQNEHSVLGGKSAGARIGLLRNVGCRLGALRHCALSSVQRFERASRRVRPFSDAHDPMKLRKACLLLVGSVGALLLIGGSIILGILPNFVRNGVLEAISLSNGSKAEKGWIDPPYEMSMQVWFFNITNPDEVMLYQAKPSLVEMGPYGFDERQHKVAVTYYDNGTIGYQNFKWFQFNASKSCDHCRLSDVVNVPNVPFWSLLHKLRRSGSMPKLKKFISYGLLGVGEGAFITKSVDALLFTGYNDIIFAMAKMFHWLSPDTKVPDRMGFMYGKNWTLDGAYLMNSGQANYLERGRLELYKGRSSVDAWVDVWSNMINGSDGTVYPPFLERTSRLPLFSPDLCRSLYMDYLKDVRSGELNAYRFTVPAEVFDDKRAENAGFCWPTDVYYPEIQKVEYSTGLACLPSGLLNVSKCQMDAPIVLSSPHFLYASDVVQNSVFGLRPNVEEHTTRIDIEPVSSVGLEFQRKLQINVGMVQDGDFSTLKRMRSVIMPVLWLNESAYLNAEARRDIWQRLFLPRLVAKIVGSALITTGVISILLAIGLFFFYRRIQEKQETI</sequence>
<keyword evidence="8" id="KW-1185">Reference proteome</keyword>
<dbReference type="WBParaSite" id="TMUE_2000010330.1">
    <property type="protein sequence ID" value="TMUE_2000010330.1"/>
    <property type="gene ID" value="WBGene00293485"/>
</dbReference>
<reference evidence="9" key="3">
    <citation type="submission" date="2019-12" db="UniProtKB">
        <authorList>
            <consortium name="WormBaseParasite"/>
        </authorList>
    </citation>
    <scope>IDENTIFICATION</scope>
</reference>
<dbReference type="Proteomes" id="UP000046395">
    <property type="component" value="Unassembled WGS sequence"/>
</dbReference>
<dbReference type="InterPro" id="IPR002159">
    <property type="entry name" value="CD36_fam"/>
</dbReference>
<keyword evidence="3 7" id="KW-0812">Transmembrane</keyword>
<dbReference type="PANTHER" id="PTHR11923">
    <property type="entry name" value="SCAVENGER RECEPTOR CLASS B TYPE-1 SR-B1"/>
    <property type="match status" value="1"/>
</dbReference>
<dbReference type="AlphaFoldDB" id="A0A5S6QSW8"/>
<organism evidence="8 9">
    <name type="scientific">Trichuris muris</name>
    <name type="common">Mouse whipworm</name>
    <dbReference type="NCBI Taxonomy" id="70415"/>
    <lineage>
        <taxon>Eukaryota</taxon>
        <taxon>Metazoa</taxon>
        <taxon>Ecdysozoa</taxon>
        <taxon>Nematoda</taxon>
        <taxon>Enoplea</taxon>
        <taxon>Dorylaimia</taxon>
        <taxon>Trichinellida</taxon>
        <taxon>Trichuridae</taxon>
        <taxon>Trichuris</taxon>
    </lineage>
</organism>
<dbReference type="GO" id="GO:0005044">
    <property type="term" value="F:scavenger receptor activity"/>
    <property type="evidence" value="ECO:0007669"/>
    <property type="project" value="TreeGrafter"/>
</dbReference>
<evidence type="ECO:0000256" key="1">
    <source>
        <dbReference type="ARBA" id="ARBA00004370"/>
    </source>
</evidence>
<dbReference type="STRING" id="70415.A0A5S6QSW8"/>
<dbReference type="GO" id="GO:0016020">
    <property type="term" value="C:membrane"/>
    <property type="evidence" value="ECO:0007669"/>
    <property type="project" value="UniProtKB-SubCell"/>
</dbReference>
<evidence type="ECO:0000313" key="8">
    <source>
        <dbReference type="Proteomes" id="UP000046395"/>
    </source>
</evidence>
<keyword evidence="5 7" id="KW-0472">Membrane</keyword>
<evidence type="ECO:0000256" key="5">
    <source>
        <dbReference type="ARBA" id="ARBA00023136"/>
    </source>
</evidence>
<evidence type="ECO:0000313" key="9">
    <source>
        <dbReference type="WBParaSite" id="TMUE_2000010330.1"/>
    </source>
</evidence>
<dbReference type="PANTHER" id="PTHR11923:SF51">
    <property type="entry name" value="LYSOSOME MEMBRANE PROTEIN 2"/>
    <property type="match status" value="1"/>
</dbReference>
<comment type="subcellular location">
    <subcellularLocation>
        <location evidence="1">Membrane</location>
    </subcellularLocation>
</comment>
<evidence type="ECO:0000256" key="2">
    <source>
        <dbReference type="ARBA" id="ARBA00010532"/>
    </source>
</evidence>
<keyword evidence="6" id="KW-0325">Glycoprotein</keyword>
<reference evidence="8" key="2">
    <citation type="submission" date="2014-03" db="EMBL/GenBank/DDBJ databases">
        <title>The whipworm genome and dual-species transcriptomics of an intimate host-pathogen interaction.</title>
        <authorList>
            <person name="Foth B.J."/>
            <person name="Tsai I.J."/>
            <person name="Reid A.J."/>
            <person name="Bancroft A.J."/>
            <person name="Nichol S."/>
            <person name="Tracey A."/>
            <person name="Holroyd N."/>
            <person name="Cotton J.A."/>
            <person name="Stanley E.J."/>
            <person name="Zarowiecki M."/>
            <person name="Liu J.Z."/>
            <person name="Huckvale T."/>
            <person name="Cooper P.J."/>
            <person name="Grencis R.K."/>
            <person name="Berriman M."/>
        </authorList>
    </citation>
    <scope>NUCLEOTIDE SEQUENCE [LARGE SCALE GENOMIC DNA]</scope>
    <source>
        <strain evidence="8">Edinburgh</strain>
    </source>
</reference>
<evidence type="ECO:0000256" key="4">
    <source>
        <dbReference type="ARBA" id="ARBA00022989"/>
    </source>
</evidence>
<proteinExistence type="inferred from homology"/>
<accession>A0A5S6QSW8</accession>
<feature type="transmembrane region" description="Helical" evidence="7">
    <location>
        <begin position="90"/>
        <end position="112"/>
    </location>
</feature>
<dbReference type="PRINTS" id="PR01609">
    <property type="entry name" value="CD36FAMILY"/>
</dbReference>
<evidence type="ECO:0000256" key="6">
    <source>
        <dbReference type="ARBA" id="ARBA00023180"/>
    </source>
</evidence>
<dbReference type="GO" id="GO:0005737">
    <property type="term" value="C:cytoplasm"/>
    <property type="evidence" value="ECO:0007669"/>
    <property type="project" value="TreeGrafter"/>
</dbReference>
<dbReference type="WBParaSite" id="TMUE_2000010330.2">
    <property type="protein sequence ID" value="TMUE_2000010330.2"/>
    <property type="gene ID" value="WBGene00293485"/>
</dbReference>
<feature type="transmembrane region" description="Helical" evidence="7">
    <location>
        <begin position="548"/>
        <end position="571"/>
    </location>
</feature>
<comment type="similarity">
    <text evidence="2">Belongs to the CD36 family.</text>
</comment>
<evidence type="ECO:0000256" key="7">
    <source>
        <dbReference type="SAM" id="Phobius"/>
    </source>
</evidence>
<evidence type="ECO:0000256" key="3">
    <source>
        <dbReference type="ARBA" id="ARBA00022692"/>
    </source>
</evidence>